<comment type="caution">
    <text evidence="9">The sequence shown here is derived from an EMBL/GenBank/DDBJ whole genome shotgun (WGS) entry which is preliminary data.</text>
</comment>
<dbReference type="GO" id="GO:0010181">
    <property type="term" value="F:FMN binding"/>
    <property type="evidence" value="ECO:0007669"/>
    <property type="project" value="UniProtKB-UniRule"/>
</dbReference>
<evidence type="ECO:0000256" key="7">
    <source>
        <dbReference type="HAMAP-Rule" id="MF_00853"/>
    </source>
</evidence>
<reference evidence="9 10" key="1">
    <citation type="submission" date="2018-07" db="EMBL/GenBank/DDBJ databases">
        <title>Genomic Encyclopedia of Type Strains, Phase IV (KMG-IV): sequencing the most valuable type-strain genomes for metagenomic binning, comparative biology and taxonomic classification.</title>
        <authorList>
            <person name="Goeker M."/>
        </authorList>
    </citation>
    <scope>NUCLEOTIDE SEQUENCE [LARGE SCALE GENOMIC DNA]</scope>
    <source>
        <strain evidence="9 10">DSM 103736</strain>
    </source>
</reference>
<evidence type="ECO:0000256" key="5">
    <source>
        <dbReference type="ARBA" id="ARBA00023136"/>
    </source>
</evidence>
<dbReference type="InterPro" id="IPR052200">
    <property type="entry name" value="Protoporphyrinogen_IX_DH"/>
</dbReference>
<dbReference type="EMBL" id="QRAP01000012">
    <property type="protein sequence ID" value="RDK85182.1"/>
    <property type="molecule type" value="Genomic_DNA"/>
</dbReference>
<comment type="catalytic activity">
    <reaction evidence="7">
        <text>protoporphyrinogen IX + 3 a menaquinone = protoporphyrin IX + 3 a menaquinol</text>
        <dbReference type="Rhea" id="RHEA:27409"/>
        <dbReference type="Rhea" id="RHEA-COMP:9537"/>
        <dbReference type="Rhea" id="RHEA-COMP:9539"/>
        <dbReference type="ChEBI" id="CHEBI:16374"/>
        <dbReference type="ChEBI" id="CHEBI:18151"/>
        <dbReference type="ChEBI" id="CHEBI:57306"/>
        <dbReference type="ChEBI" id="CHEBI:57307"/>
        <dbReference type="EC" id="1.3.5.3"/>
    </reaction>
</comment>
<comment type="pathway">
    <text evidence="7">Porphyrin-containing compound metabolism; protoporphyrin-IX biosynthesis; protoporphyrin-IX from protoporphyrinogen-IX: step 1/1.</text>
</comment>
<evidence type="ECO:0000313" key="9">
    <source>
        <dbReference type="EMBL" id="RDK85182.1"/>
    </source>
</evidence>
<evidence type="ECO:0000259" key="8">
    <source>
        <dbReference type="PROSITE" id="PS50902"/>
    </source>
</evidence>
<keyword evidence="1 7" id="KW-0285">Flavoprotein</keyword>
<dbReference type="NCBIfam" id="NF008316">
    <property type="entry name" value="PRK11104.1"/>
    <property type="match status" value="1"/>
</dbReference>
<dbReference type="PROSITE" id="PS00201">
    <property type="entry name" value="FLAVODOXIN"/>
    <property type="match status" value="1"/>
</dbReference>
<keyword evidence="10" id="KW-1185">Reference proteome</keyword>
<dbReference type="AlphaFoldDB" id="A0A370QA29"/>
<dbReference type="GO" id="GO:0009055">
    <property type="term" value="F:electron transfer activity"/>
    <property type="evidence" value="ECO:0007669"/>
    <property type="project" value="InterPro"/>
</dbReference>
<sequence>MKTLILYSSQDGQTQAIASSIASSLAVEMRCEMHDLRDAQDIRLENFDAVLIGASVRYGHFSRILHKFVRRNAEKLNAMPSALFTVNLTARKPEKRSPQTNAYTRKFLLASPWTPKLCAVFAGALRYPHYRWIDKVMIRFIMKLTGGETDTTKEIEYTDWEQVAHFAQDFARLAASR</sequence>
<name>A0A370QA29_9GAMM</name>
<evidence type="ECO:0000256" key="1">
    <source>
        <dbReference type="ARBA" id="ARBA00022630"/>
    </source>
</evidence>
<dbReference type="GO" id="GO:0006782">
    <property type="term" value="P:protoporphyrinogen IX biosynthetic process"/>
    <property type="evidence" value="ECO:0007669"/>
    <property type="project" value="UniProtKB-UniRule"/>
</dbReference>
<dbReference type="GO" id="GO:0070819">
    <property type="term" value="F:menaquinone-dependent protoporphyrinogen oxidase activity"/>
    <property type="evidence" value="ECO:0007669"/>
    <property type="project" value="UniProtKB-UniRule"/>
</dbReference>
<accession>A0A370QA29</accession>
<dbReference type="GO" id="GO:0004729">
    <property type="term" value="F:oxygen-dependent protoporphyrinogen oxidase activity"/>
    <property type="evidence" value="ECO:0007669"/>
    <property type="project" value="InterPro"/>
</dbReference>
<comment type="function">
    <text evidence="7">Catalyzes the 6-electron oxidation of protoporphyrinogen IX to form protoporphyrin IX; under anaerobic conditions uses menaquinone as an electron acceptor, under aerobic conditions uses ubiquinone as an electron acceptor.</text>
</comment>
<dbReference type="OrthoDB" id="9795729at2"/>
<dbReference type="SUPFAM" id="SSF52218">
    <property type="entry name" value="Flavoproteins"/>
    <property type="match status" value="1"/>
</dbReference>
<dbReference type="EC" id="1.3.5.3" evidence="7"/>
<dbReference type="InterPro" id="IPR008254">
    <property type="entry name" value="Flavodoxin/NO_synth"/>
</dbReference>
<feature type="domain" description="Flavodoxin-like" evidence="8">
    <location>
        <begin position="3"/>
        <end position="171"/>
    </location>
</feature>
<keyword evidence="4 7" id="KW-0560">Oxidoreductase</keyword>
<organism evidence="9 10">
    <name type="scientific">Enterobacillus tribolii</name>
    <dbReference type="NCBI Taxonomy" id="1487935"/>
    <lineage>
        <taxon>Bacteria</taxon>
        <taxon>Pseudomonadati</taxon>
        <taxon>Pseudomonadota</taxon>
        <taxon>Gammaproteobacteria</taxon>
        <taxon>Enterobacterales</taxon>
        <taxon>Hafniaceae</taxon>
        <taxon>Enterobacillus</taxon>
    </lineage>
</organism>
<dbReference type="InterPro" id="IPR001226">
    <property type="entry name" value="Flavodoxin_CS"/>
</dbReference>
<keyword evidence="7" id="KW-1003">Cell membrane</keyword>
<dbReference type="InterPro" id="IPR026816">
    <property type="entry name" value="Flavodoxin_dom"/>
</dbReference>
<keyword evidence="2 7" id="KW-0288">FMN</keyword>
<dbReference type="InterPro" id="IPR029039">
    <property type="entry name" value="Flavoprotein-like_sf"/>
</dbReference>
<protein>
    <recommendedName>
        <fullName evidence="7">Protoporphyrinogen IX dehydrogenase [quinone]</fullName>
        <ecNumber evidence="7">1.3.5.3</ecNumber>
    </recommendedName>
    <alternativeName>
        <fullName evidence="7">Protoporphyrinogen IX dehydrogenase [menaquinone]</fullName>
    </alternativeName>
    <alternativeName>
        <fullName evidence="7">Protoporphyrinogen IX dehydrogenase [ubiquinone]</fullName>
    </alternativeName>
    <alternativeName>
        <fullName evidence="7">Protoporphyrinogen oxidase</fullName>
        <shortName evidence="7">PPO</shortName>
    </alternativeName>
</protein>
<dbReference type="Pfam" id="PF12724">
    <property type="entry name" value="Flavodoxin_5"/>
    <property type="match status" value="1"/>
</dbReference>
<dbReference type="InterPro" id="IPR044264">
    <property type="entry name" value="HemG"/>
</dbReference>
<dbReference type="RefSeq" id="WP_115460172.1">
    <property type="nucleotide sequence ID" value="NZ_QRAP01000012.1"/>
</dbReference>
<dbReference type="Gene3D" id="3.40.50.360">
    <property type="match status" value="1"/>
</dbReference>
<comment type="catalytic activity">
    <reaction evidence="7">
        <text>protoporphyrinogen IX + 3 a quinone = protoporphyrin IX + 3 a quinol</text>
        <dbReference type="Rhea" id="RHEA:65032"/>
        <dbReference type="ChEBI" id="CHEBI:24646"/>
        <dbReference type="ChEBI" id="CHEBI:57306"/>
        <dbReference type="ChEBI" id="CHEBI:57307"/>
        <dbReference type="ChEBI" id="CHEBI:132124"/>
        <dbReference type="EC" id="1.3.5.3"/>
    </reaction>
</comment>
<evidence type="ECO:0000256" key="2">
    <source>
        <dbReference type="ARBA" id="ARBA00022643"/>
    </source>
</evidence>
<comment type="subcellular location">
    <subcellularLocation>
        <location evidence="7">Cell membrane</location>
        <topology evidence="7">Peripheral membrane protein</topology>
    </subcellularLocation>
</comment>
<evidence type="ECO:0000256" key="6">
    <source>
        <dbReference type="ARBA" id="ARBA00023244"/>
    </source>
</evidence>
<dbReference type="HAMAP" id="MF_00853">
    <property type="entry name" value="HemG"/>
    <property type="match status" value="1"/>
</dbReference>
<comment type="cofactor">
    <cofactor evidence="7">
        <name>FMN</name>
        <dbReference type="ChEBI" id="CHEBI:58210"/>
    </cofactor>
    <text evidence="7">Binds 1 FMN non-covalently per subunit.</text>
</comment>
<keyword evidence="3 7" id="KW-0547">Nucleotide-binding</keyword>
<keyword evidence="5" id="KW-0472">Membrane</keyword>
<dbReference type="UniPathway" id="UPA00251">
    <property type="reaction ID" value="UER00324"/>
</dbReference>
<comment type="catalytic activity">
    <reaction evidence="7">
        <text>protoporphyrinogen IX + 3 a ubiquinone = protoporphyrin IX + 3 a ubiquinol</text>
        <dbReference type="Rhea" id="RHEA:63936"/>
        <dbReference type="Rhea" id="RHEA-COMP:9565"/>
        <dbReference type="Rhea" id="RHEA-COMP:9566"/>
        <dbReference type="ChEBI" id="CHEBI:16389"/>
        <dbReference type="ChEBI" id="CHEBI:17976"/>
        <dbReference type="ChEBI" id="CHEBI:57306"/>
        <dbReference type="ChEBI" id="CHEBI:57307"/>
    </reaction>
</comment>
<evidence type="ECO:0000313" key="10">
    <source>
        <dbReference type="Proteomes" id="UP000254848"/>
    </source>
</evidence>
<evidence type="ECO:0000256" key="3">
    <source>
        <dbReference type="ARBA" id="ARBA00022741"/>
    </source>
</evidence>
<dbReference type="PANTHER" id="PTHR38030">
    <property type="entry name" value="PROTOPORPHYRINOGEN IX DEHYDROGENASE [MENAQUINONE]"/>
    <property type="match status" value="1"/>
</dbReference>
<gene>
    <name evidence="7" type="primary">hemG</name>
    <name evidence="9" type="ORF">C8D90_112108</name>
</gene>
<comment type="similarity">
    <text evidence="7">Belongs to the HemG family.</text>
</comment>
<keyword evidence="6 7" id="KW-0627">Porphyrin biosynthesis</keyword>
<dbReference type="GO" id="GO:0005886">
    <property type="term" value="C:plasma membrane"/>
    <property type="evidence" value="ECO:0007669"/>
    <property type="project" value="UniProtKB-SubCell"/>
</dbReference>
<dbReference type="Proteomes" id="UP000254848">
    <property type="component" value="Unassembled WGS sequence"/>
</dbReference>
<proteinExistence type="inferred from homology"/>
<dbReference type="PANTHER" id="PTHR38030:SF2">
    <property type="entry name" value="PROTOPORPHYRINOGEN IX DEHYDROGENASE [QUINONE]"/>
    <property type="match status" value="1"/>
</dbReference>
<evidence type="ECO:0000256" key="4">
    <source>
        <dbReference type="ARBA" id="ARBA00023002"/>
    </source>
</evidence>
<dbReference type="PROSITE" id="PS50902">
    <property type="entry name" value="FLAVODOXIN_LIKE"/>
    <property type="match status" value="1"/>
</dbReference>